<proteinExistence type="inferred from homology"/>
<feature type="transmembrane region" description="Helical" evidence="6">
    <location>
        <begin position="86"/>
        <end position="104"/>
    </location>
</feature>
<feature type="transmembrane region" description="Helical" evidence="6">
    <location>
        <begin position="201"/>
        <end position="222"/>
    </location>
</feature>
<dbReference type="OrthoDB" id="9803065at2"/>
<dbReference type="KEGG" id="mpz:Marpi_1706"/>
<feature type="transmembrane region" description="Helical" evidence="6">
    <location>
        <begin position="12"/>
        <end position="43"/>
    </location>
</feature>
<dbReference type="RefSeq" id="WP_014297166.1">
    <property type="nucleotide sequence ID" value="NC_016751.1"/>
</dbReference>
<evidence type="ECO:0000256" key="5">
    <source>
        <dbReference type="ARBA" id="ARBA00023136"/>
    </source>
</evidence>
<gene>
    <name evidence="8" type="ordered locus">Marpi_1706</name>
</gene>
<keyword evidence="3 6" id="KW-0812">Transmembrane</keyword>
<keyword evidence="4 6" id="KW-1133">Transmembrane helix</keyword>
<feature type="transmembrane region" description="Helical" evidence="6">
    <location>
        <begin position="124"/>
        <end position="152"/>
    </location>
</feature>
<evidence type="ECO:0000256" key="4">
    <source>
        <dbReference type="ARBA" id="ARBA00022989"/>
    </source>
</evidence>
<evidence type="ECO:0000256" key="2">
    <source>
        <dbReference type="ARBA" id="ARBA00006143"/>
    </source>
</evidence>
<comment type="subcellular location">
    <subcellularLocation>
        <location evidence="1">Membrane</location>
        <topology evidence="1">Multi-pass membrane protein</topology>
    </subcellularLocation>
</comment>
<sequence length="228" mass="24944">MENLAVAVQPTIGYFGAFLGGIISFFSPCILPLVPLFFGILMPDLKDFKLTLKRGLAFFLGLSIFFSMLGVLAGSLGTFISKYQDVFNLVAGIFIIIMGIYYLLDKEIFKGFKLDLSKYKGTTFLGAFIMGILISFIWIPCSGPVLAAVLTFASTTTNIFKGGFMLFLYSLGISIPFLFFSGVVSKLLSRITFGTPKWQKILKVSGSLLLVLMGILVILGKFNNLQGV</sequence>
<keyword evidence="9" id="KW-1185">Reference proteome</keyword>
<dbReference type="EMBL" id="CP003257">
    <property type="protein sequence ID" value="AEX86095.1"/>
    <property type="molecule type" value="Genomic_DNA"/>
</dbReference>
<feature type="transmembrane region" description="Helical" evidence="6">
    <location>
        <begin position="164"/>
        <end position="189"/>
    </location>
</feature>
<evidence type="ECO:0000256" key="6">
    <source>
        <dbReference type="SAM" id="Phobius"/>
    </source>
</evidence>
<evidence type="ECO:0000313" key="9">
    <source>
        <dbReference type="Proteomes" id="UP000007161"/>
    </source>
</evidence>
<evidence type="ECO:0000313" key="8">
    <source>
        <dbReference type="EMBL" id="AEX86095.1"/>
    </source>
</evidence>
<dbReference type="GO" id="GO:0017004">
    <property type="term" value="P:cytochrome complex assembly"/>
    <property type="evidence" value="ECO:0007669"/>
    <property type="project" value="InterPro"/>
</dbReference>
<evidence type="ECO:0000259" key="7">
    <source>
        <dbReference type="Pfam" id="PF02683"/>
    </source>
</evidence>
<dbReference type="HOGENOM" id="CLU_053225_2_1_0"/>
<comment type="similarity">
    <text evidence="2">Belongs to the DsbD family.</text>
</comment>
<evidence type="ECO:0000256" key="3">
    <source>
        <dbReference type="ARBA" id="ARBA00022692"/>
    </source>
</evidence>
<dbReference type="PANTHER" id="PTHR31272:SF4">
    <property type="entry name" value="CYTOCHROME C-TYPE BIOGENESIS PROTEIN HI_1454-RELATED"/>
    <property type="match status" value="1"/>
</dbReference>
<reference evidence="8 9" key="1">
    <citation type="journal article" date="2012" name="J. Bacteriol.">
        <title>Complete Genome Sequence of the Thermophilic, Piezophilic, Heterotrophic Bacterium Marinitoga piezophila KA3.</title>
        <authorList>
            <person name="Lucas S."/>
            <person name="Han J."/>
            <person name="Lapidus A."/>
            <person name="Cheng J.F."/>
            <person name="Goodwin L.A."/>
            <person name="Pitluck S."/>
            <person name="Peters L."/>
            <person name="Mikhailova N."/>
            <person name="Teshima H."/>
            <person name="Detter J.C."/>
            <person name="Han C."/>
            <person name="Tapia R."/>
            <person name="Land M."/>
            <person name="Hauser L."/>
            <person name="Kyrpides N.C."/>
            <person name="Ivanova N."/>
            <person name="Pagani I."/>
            <person name="Vannier P."/>
            <person name="Oger P."/>
            <person name="Bartlett D.H."/>
            <person name="Noll K.M."/>
            <person name="Woyke T."/>
            <person name="Jebbar M."/>
        </authorList>
    </citation>
    <scope>NUCLEOTIDE SEQUENCE [LARGE SCALE GENOMIC DNA]</scope>
    <source>
        <strain evidence="9">DSM 14283 / JCM 11233 / KA3</strain>
    </source>
</reference>
<organism evidence="8 9">
    <name type="scientific">Marinitoga piezophila (strain DSM 14283 / JCM 11233 / KA3)</name>
    <dbReference type="NCBI Taxonomy" id="443254"/>
    <lineage>
        <taxon>Bacteria</taxon>
        <taxon>Thermotogati</taxon>
        <taxon>Thermotogota</taxon>
        <taxon>Thermotogae</taxon>
        <taxon>Petrotogales</taxon>
        <taxon>Petrotogaceae</taxon>
        <taxon>Marinitoga</taxon>
    </lineage>
</organism>
<protein>
    <submittedName>
        <fullName evidence="8">Cytochrome c biogenesis protein</fullName>
    </submittedName>
</protein>
<dbReference type="AlphaFoldDB" id="H2J5F1"/>
<dbReference type="PANTHER" id="PTHR31272">
    <property type="entry name" value="CYTOCHROME C-TYPE BIOGENESIS PROTEIN HI_1454-RELATED"/>
    <property type="match status" value="1"/>
</dbReference>
<keyword evidence="5 6" id="KW-0472">Membrane</keyword>
<evidence type="ECO:0000256" key="1">
    <source>
        <dbReference type="ARBA" id="ARBA00004141"/>
    </source>
</evidence>
<feature type="domain" description="Cytochrome C biogenesis protein transmembrane" evidence="7">
    <location>
        <begin position="15"/>
        <end position="211"/>
    </location>
</feature>
<name>H2J5F1_MARPK</name>
<dbReference type="InterPro" id="IPR051790">
    <property type="entry name" value="Cytochrome_c-biogenesis_DsbD"/>
</dbReference>
<feature type="transmembrane region" description="Helical" evidence="6">
    <location>
        <begin position="55"/>
        <end position="80"/>
    </location>
</feature>
<dbReference type="STRING" id="443254.Marpi_1706"/>
<dbReference type="InterPro" id="IPR003834">
    <property type="entry name" value="Cyt_c_assmbl_TM_dom"/>
</dbReference>
<dbReference type="Proteomes" id="UP000007161">
    <property type="component" value="Chromosome"/>
</dbReference>
<dbReference type="eggNOG" id="COG0785">
    <property type="taxonomic scope" value="Bacteria"/>
</dbReference>
<dbReference type="Pfam" id="PF02683">
    <property type="entry name" value="DsbD_TM"/>
    <property type="match status" value="1"/>
</dbReference>
<reference evidence="9" key="2">
    <citation type="submission" date="2012-01" db="EMBL/GenBank/DDBJ databases">
        <title>Complete sequence of chromosome of Marinitoga piezophila KA3.</title>
        <authorList>
            <person name="Lucas S."/>
            <person name="Han J."/>
            <person name="Lapidus A."/>
            <person name="Cheng J.-F."/>
            <person name="Goodwin L."/>
            <person name="Pitluck S."/>
            <person name="Peters L."/>
            <person name="Mikhailova N."/>
            <person name="Teshima H."/>
            <person name="Detter J.C."/>
            <person name="Han C."/>
            <person name="Tapia R."/>
            <person name="Land M."/>
            <person name="Hauser L."/>
            <person name="Kyrpides N."/>
            <person name="Ivanova N."/>
            <person name="Pagani I."/>
            <person name="Jebbar M."/>
            <person name="Vannier P."/>
            <person name="Oger P."/>
            <person name="Cario A."/>
            <person name="Bartlett D."/>
            <person name="Noll K.M."/>
            <person name="Woyke T."/>
        </authorList>
    </citation>
    <scope>NUCLEOTIDE SEQUENCE [LARGE SCALE GENOMIC DNA]</scope>
    <source>
        <strain evidence="9">DSM 14283 / JCM 11233 / KA3</strain>
    </source>
</reference>
<accession>H2J5F1</accession>
<dbReference type="GO" id="GO:0016020">
    <property type="term" value="C:membrane"/>
    <property type="evidence" value="ECO:0007669"/>
    <property type="project" value="UniProtKB-SubCell"/>
</dbReference>